<organism evidence="2 3">
    <name type="scientific">Ruoffia tabacinasalis</name>
    <dbReference type="NCBI Taxonomy" id="87458"/>
    <lineage>
        <taxon>Bacteria</taxon>
        <taxon>Bacillati</taxon>
        <taxon>Bacillota</taxon>
        <taxon>Bacilli</taxon>
        <taxon>Lactobacillales</taxon>
        <taxon>Aerococcaceae</taxon>
        <taxon>Ruoffia</taxon>
    </lineage>
</organism>
<dbReference type="Gene3D" id="1.10.1760.20">
    <property type="match status" value="1"/>
</dbReference>
<keyword evidence="1" id="KW-0812">Transmembrane</keyword>
<dbReference type="Pfam" id="PF07456">
    <property type="entry name" value="Hpre_diP_synt_I"/>
    <property type="match status" value="1"/>
</dbReference>
<feature type="transmembrane region" description="Helical" evidence="1">
    <location>
        <begin position="6"/>
        <end position="29"/>
    </location>
</feature>
<feature type="transmembrane region" description="Helical" evidence="1">
    <location>
        <begin position="41"/>
        <end position="58"/>
    </location>
</feature>
<comment type="caution">
    <text evidence="2">The sequence shown here is derived from an EMBL/GenBank/DDBJ whole genome shotgun (WGS) entry which is preliminary data.</text>
</comment>
<dbReference type="OrthoDB" id="9799095at2"/>
<accession>A0A5R9DTC8</accession>
<evidence type="ECO:0000313" key="2">
    <source>
        <dbReference type="EMBL" id="TLQ40188.1"/>
    </source>
</evidence>
<dbReference type="RefSeq" id="WP_138405072.1">
    <property type="nucleotide sequence ID" value="NZ_VBSP01000035.1"/>
</dbReference>
<reference evidence="2 3" key="1">
    <citation type="submission" date="2019-05" db="EMBL/GenBank/DDBJ databases">
        <title>The metagenome of a microbial culture collection derived from dairy environment covers the genomic content of the human microbiome.</title>
        <authorList>
            <person name="Roder T."/>
            <person name="Wuthrich D."/>
            <person name="Sattari Z."/>
            <person name="Von Ah U."/>
            <person name="Bar C."/>
            <person name="Ronchi F."/>
            <person name="Macpherson A.J."/>
            <person name="Ganal-Vonarburg S.C."/>
            <person name="Bruggmann R."/>
            <person name="Vergeres G."/>
        </authorList>
    </citation>
    <scope>NUCLEOTIDE SEQUENCE [LARGE SCALE GENOMIC DNA]</scope>
    <source>
        <strain evidence="2 3">FAM 24227</strain>
    </source>
</reference>
<dbReference type="PIRSF" id="PIRSF027391">
    <property type="entry name" value="Hpre_diP_synt_I"/>
    <property type="match status" value="1"/>
</dbReference>
<dbReference type="EMBL" id="VBSP01000035">
    <property type="protein sequence ID" value="TLQ40188.1"/>
    <property type="molecule type" value="Genomic_DNA"/>
</dbReference>
<dbReference type="AlphaFoldDB" id="A0A5R9DTC8"/>
<gene>
    <name evidence="2" type="ORF">FEZ33_09105</name>
</gene>
<keyword evidence="1" id="KW-0472">Membrane</keyword>
<dbReference type="InterPro" id="IPR014535">
    <property type="entry name" value="Hpre_diP_synt_I"/>
</dbReference>
<name>A0A5R9DTC8_9LACT</name>
<feature type="transmembrane region" description="Helical" evidence="1">
    <location>
        <begin position="64"/>
        <end position="85"/>
    </location>
</feature>
<dbReference type="InterPro" id="IPR010898">
    <property type="entry name" value="Hpre_diP_synth_I"/>
</dbReference>
<feature type="transmembrane region" description="Helical" evidence="1">
    <location>
        <begin position="142"/>
        <end position="162"/>
    </location>
</feature>
<proteinExistence type="predicted"/>
<protein>
    <submittedName>
        <fullName evidence="2">Gx transporter family protein</fullName>
    </submittedName>
</protein>
<keyword evidence="1" id="KW-1133">Transmembrane helix</keyword>
<dbReference type="Proteomes" id="UP000306420">
    <property type="component" value="Unassembled WGS sequence"/>
</dbReference>
<sequence length="189" mass="20478">MRRSRYQIMVYIAMLAAQAVVISILEGAIPSPLSFAPGAKLGLANLISVIAIFTLPFSKSIQVVLIRTVLTALIGGNMSTFFYSLSGGLLSYFAMLWSKKLGPNKVSIIGISVLGGVMHNIGQLSVAALFARSFSVMNYLPVLSISGILAGFVVGFLGNFLLERISVLQMYHKEHVANTDQKNWLSNHK</sequence>
<evidence type="ECO:0000313" key="3">
    <source>
        <dbReference type="Proteomes" id="UP000306420"/>
    </source>
</evidence>
<evidence type="ECO:0000256" key="1">
    <source>
        <dbReference type="SAM" id="Phobius"/>
    </source>
</evidence>